<dbReference type="EMBL" id="FMCU01000010">
    <property type="protein sequence ID" value="SCF34889.1"/>
    <property type="molecule type" value="Genomic_DNA"/>
</dbReference>
<feature type="chain" id="PRO_5008710525" description="DUF4350 domain-containing protein" evidence="3">
    <location>
        <begin position="34"/>
        <end position="455"/>
    </location>
</feature>
<keyword evidence="2" id="KW-0472">Membrane</keyword>
<evidence type="ECO:0000259" key="4">
    <source>
        <dbReference type="Pfam" id="PF14258"/>
    </source>
</evidence>
<keyword evidence="2" id="KW-1133">Transmembrane helix</keyword>
<feature type="signal peptide" evidence="3">
    <location>
        <begin position="1"/>
        <end position="33"/>
    </location>
</feature>
<name>A0A1C4ZPS0_9ACTN</name>
<dbReference type="Pfam" id="PF14258">
    <property type="entry name" value="DUF4350"/>
    <property type="match status" value="1"/>
</dbReference>
<accession>A0A1C4ZPS0</accession>
<gene>
    <name evidence="5" type="ORF">GA0070216_110179</name>
</gene>
<keyword evidence="3" id="KW-0732">Signal</keyword>
<evidence type="ECO:0000256" key="2">
    <source>
        <dbReference type="SAM" id="Phobius"/>
    </source>
</evidence>
<proteinExistence type="predicted"/>
<evidence type="ECO:0000256" key="1">
    <source>
        <dbReference type="SAM" id="MobiDB-lite"/>
    </source>
</evidence>
<keyword evidence="2" id="KW-0812">Transmembrane</keyword>
<keyword evidence="6" id="KW-1185">Reference proteome</keyword>
<protein>
    <recommendedName>
        <fullName evidence="4">DUF4350 domain-containing protein</fullName>
    </recommendedName>
</protein>
<dbReference type="AlphaFoldDB" id="A0A1C4ZPS0"/>
<dbReference type="STRING" id="121616.GA0070216_110179"/>
<feature type="transmembrane region" description="Helical" evidence="2">
    <location>
        <begin position="314"/>
        <end position="332"/>
    </location>
</feature>
<feature type="region of interest" description="Disordered" evidence="1">
    <location>
        <begin position="33"/>
        <end position="52"/>
    </location>
</feature>
<dbReference type="RefSeq" id="WP_091248452.1">
    <property type="nucleotide sequence ID" value="NZ_FMCU01000010.1"/>
</dbReference>
<evidence type="ECO:0000313" key="5">
    <source>
        <dbReference type="EMBL" id="SCF34889.1"/>
    </source>
</evidence>
<dbReference type="InterPro" id="IPR025646">
    <property type="entry name" value="DUF4350"/>
</dbReference>
<feature type="region of interest" description="Disordered" evidence="1">
    <location>
        <begin position="242"/>
        <end position="305"/>
    </location>
</feature>
<reference evidence="6" key="1">
    <citation type="submission" date="2016-06" db="EMBL/GenBank/DDBJ databases">
        <authorList>
            <person name="Varghese N."/>
            <person name="Submissions Spin"/>
        </authorList>
    </citation>
    <scope>NUCLEOTIDE SEQUENCE [LARGE SCALE GENOMIC DNA]</scope>
    <source>
        <strain evidence="6">DSM 44100</strain>
    </source>
</reference>
<feature type="domain" description="DUF4350" evidence="4">
    <location>
        <begin position="50"/>
        <end position="224"/>
    </location>
</feature>
<evidence type="ECO:0000313" key="6">
    <source>
        <dbReference type="Proteomes" id="UP000198797"/>
    </source>
</evidence>
<feature type="compositionally biased region" description="Gly residues" evidence="1">
    <location>
        <begin position="266"/>
        <end position="286"/>
    </location>
</feature>
<organism evidence="5 6">
    <name type="scientific">Micromonospora matsumotoense</name>
    <dbReference type="NCBI Taxonomy" id="121616"/>
    <lineage>
        <taxon>Bacteria</taxon>
        <taxon>Bacillati</taxon>
        <taxon>Actinomycetota</taxon>
        <taxon>Actinomycetes</taxon>
        <taxon>Micromonosporales</taxon>
        <taxon>Micromonosporaceae</taxon>
        <taxon>Micromonospora</taxon>
    </lineage>
</organism>
<dbReference type="Proteomes" id="UP000198797">
    <property type="component" value="Unassembled WGS sequence"/>
</dbReference>
<dbReference type="OrthoDB" id="5241668at2"/>
<evidence type="ECO:0000256" key="3">
    <source>
        <dbReference type="SAM" id="SignalP"/>
    </source>
</evidence>
<sequence length="455" mass="47446">MTRPHTARRRRHRVIVPLALAAALIAGTVGAHALDQPDPTDPGFLSPVATDDDGGSRLADALRARGVTVQRETGLLPALLDLDNGPATLFVPAPQLLHPDTLGALGELPAGRRLLLVDPSRRVLESAGLPLVPTERRWATRAVGPDTDGRPCPLPEATRAGVAAAQLQRYAAAPGAPVALDRCYSAGLVRLPGRAELMVIGASDPFRNDRIAEQGNEALGTGLLGVHGRVVWLDLDGPAPAPTFGRTGGSGEPAWSPTPGGATEYDGGGTGTGEGEGRPGGPGTSTGDGSDDSPDSAGPPPPDDHPLLDAFPPWFWALLIQLALVALLIVLWRARRLGPPVTEPLPVEVRAAETVLGRARLYRRARARGPTAATLRTAALGRLRGRLDLPATLAPAELAVRVAGRTGDDPEQIRELLYGAAPETDAALLELARSLDRLTRTVAAAPGRPTEGDPR</sequence>